<evidence type="ECO:0000256" key="1">
    <source>
        <dbReference type="ARBA" id="ARBA00006817"/>
    </source>
</evidence>
<protein>
    <submittedName>
        <fullName evidence="3">SRPBCC domain-containing protein</fullName>
    </submittedName>
</protein>
<evidence type="ECO:0000259" key="2">
    <source>
        <dbReference type="Pfam" id="PF08327"/>
    </source>
</evidence>
<name>A0ABV3PWN6_9HYPH</name>
<keyword evidence="4" id="KW-1185">Reference proteome</keyword>
<comment type="caution">
    <text evidence="3">The sequence shown here is derived from an EMBL/GenBank/DDBJ whole genome shotgun (WGS) entry which is preliminary data.</text>
</comment>
<dbReference type="Proteomes" id="UP001555786">
    <property type="component" value="Unassembled WGS sequence"/>
</dbReference>
<dbReference type="EMBL" id="JBFNQD010000021">
    <property type="protein sequence ID" value="MEW9310067.1"/>
    <property type="molecule type" value="Genomic_DNA"/>
</dbReference>
<dbReference type="RefSeq" id="WP_367626624.1">
    <property type="nucleotide sequence ID" value="NZ_JBFNQD010000021.1"/>
</dbReference>
<accession>A0ABV3PWN6</accession>
<dbReference type="InterPro" id="IPR013538">
    <property type="entry name" value="ASHA1/2-like_C"/>
</dbReference>
<evidence type="ECO:0000313" key="3">
    <source>
        <dbReference type="EMBL" id="MEW9310067.1"/>
    </source>
</evidence>
<proteinExistence type="inferred from homology"/>
<dbReference type="Gene3D" id="3.30.530.20">
    <property type="match status" value="1"/>
</dbReference>
<gene>
    <name evidence="3" type="ORF">ABXS05_31300</name>
</gene>
<sequence>MTILRNATTKSMEDKAAPDDLHFESVLEAPPAKVWRALTIPDYVAAWLRPAENGIDAAHSPRRDSSEPELVDCRLLAAEAQQMLRYAWSEKMQERILDSVVTFELAPHGEGSTLLRITQGSFVLRPVAANLNQPTMLLKAA</sequence>
<dbReference type="SUPFAM" id="SSF55961">
    <property type="entry name" value="Bet v1-like"/>
    <property type="match status" value="1"/>
</dbReference>
<dbReference type="InterPro" id="IPR023393">
    <property type="entry name" value="START-like_dom_sf"/>
</dbReference>
<dbReference type="Pfam" id="PF08327">
    <property type="entry name" value="AHSA1"/>
    <property type="match status" value="1"/>
</dbReference>
<dbReference type="CDD" id="cd07814">
    <property type="entry name" value="SRPBCC_CalC_Aha1-like"/>
    <property type="match status" value="1"/>
</dbReference>
<reference evidence="3 4" key="1">
    <citation type="submission" date="2024-07" db="EMBL/GenBank/DDBJ databases">
        <title>Description of Labrys sedimenti sp. nov., isolated from a diclofenac-degrading enrichment culture.</title>
        <authorList>
            <person name="Tancsics A."/>
            <person name="Csepanyi A."/>
        </authorList>
    </citation>
    <scope>NUCLEOTIDE SEQUENCE [LARGE SCALE GENOMIC DNA]</scope>
    <source>
        <strain evidence="3 4">LMG 23578</strain>
    </source>
</reference>
<feature type="domain" description="Activator of Hsp90 ATPase homologue 1/2-like C-terminal" evidence="2">
    <location>
        <begin position="29"/>
        <end position="122"/>
    </location>
</feature>
<comment type="similarity">
    <text evidence="1">Belongs to the AHA1 family.</text>
</comment>
<evidence type="ECO:0000313" key="4">
    <source>
        <dbReference type="Proteomes" id="UP001555786"/>
    </source>
</evidence>
<organism evidence="3 4">
    <name type="scientific">Labrys neptuniae</name>
    <dbReference type="NCBI Taxonomy" id="376174"/>
    <lineage>
        <taxon>Bacteria</taxon>
        <taxon>Pseudomonadati</taxon>
        <taxon>Pseudomonadota</taxon>
        <taxon>Alphaproteobacteria</taxon>
        <taxon>Hyphomicrobiales</taxon>
        <taxon>Xanthobacteraceae</taxon>
        <taxon>Labrys</taxon>
    </lineage>
</organism>